<evidence type="ECO:0000256" key="7">
    <source>
        <dbReference type="ARBA" id="ARBA00022989"/>
    </source>
</evidence>
<name>A0A811L5G9_9BILA</name>
<proteinExistence type="inferred from homology"/>
<protein>
    <recommendedName>
        <fullName evidence="3 14">Galactosylgalactosylxylosylprotein 3-beta-glucuronosyltransferase</fullName>
        <ecNumber evidence="3 14">2.4.1.135</ecNumber>
    </recommendedName>
</protein>
<dbReference type="Proteomes" id="UP000614601">
    <property type="component" value="Unassembled WGS sequence"/>
</dbReference>
<dbReference type="InterPro" id="IPR005027">
    <property type="entry name" value="Glyco_trans_43"/>
</dbReference>
<keyword evidence="16" id="KW-1185">Reference proteome</keyword>
<evidence type="ECO:0000256" key="4">
    <source>
        <dbReference type="ARBA" id="ARBA00022679"/>
    </source>
</evidence>
<evidence type="ECO:0000256" key="8">
    <source>
        <dbReference type="ARBA" id="ARBA00023136"/>
    </source>
</evidence>
<dbReference type="GO" id="GO:0046872">
    <property type="term" value="F:metal ion binding"/>
    <property type="evidence" value="ECO:0007669"/>
    <property type="project" value="UniProtKB-KW"/>
</dbReference>
<evidence type="ECO:0000256" key="6">
    <source>
        <dbReference type="ARBA" id="ARBA00022968"/>
    </source>
</evidence>
<evidence type="ECO:0000256" key="14">
    <source>
        <dbReference type="RuleBase" id="RU363127"/>
    </source>
</evidence>
<dbReference type="EMBL" id="CAJFCW020000005">
    <property type="protein sequence ID" value="CAG9117649.1"/>
    <property type="molecule type" value="Genomic_DNA"/>
</dbReference>
<evidence type="ECO:0000313" key="15">
    <source>
        <dbReference type="EMBL" id="CAD5223366.1"/>
    </source>
</evidence>
<keyword evidence="8" id="KW-0472">Membrane</keyword>
<evidence type="ECO:0000256" key="2">
    <source>
        <dbReference type="ARBA" id="ARBA00007706"/>
    </source>
</evidence>
<feature type="binding site" evidence="12">
    <location>
        <position position="156"/>
    </location>
    <ligand>
        <name>Mn(2+)</name>
        <dbReference type="ChEBI" id="CHEBI:29035"/>
    </ligand>
</feature>
<evidence type="ECO:0000256" key="10">
    <source>
        <dbReference type="ARBA" id="ARBA00047979"/>
    </source>
</evidence>
<dbReference type="SUPFAM" id="SSF53448">
    <property type="entry name" value="Nucleotide-diphospho-sugar transferases"/>
    <property type="match status" value="1"/>
</dbReference>
<keyword evidence="14" id="KW-0333">Golgi apparatus</keyword>
<gene>
    <name evidence="15" type="ORF">BOKJ2_LOCUS10136</name>
</gene>
<sequence>MTSSQRHCTLLKILCVILLCCILYYMTSLPAERLIFITECSRINQTPEAAAYTNRTIIVITPTYMRPERMADFTMLSQTLKHVLNVFWLVVEDGDYRVDKVEQVMRRTGLDYAYINTTNEGLPCRGWAHRNRALDWIQQHRAQFNSNDVVYFADDDNAYDIRLFTEYIANVKVMGVWAVGTAAGATVESPKVRNNKVVGWNVYHQPKRKFAVDMAGFAINIDMLMKSKPRLTLHCAGKTPEDCFLQQLKMEWDEMVPFGDGTGEIFVWHRQTATREYHTVNTNGYFIEKRKKQPKLCELLRDINWMTYEKAVRVRDQA</sequence>
<evidence type="ECO:0000256" key="1">
    <source>
        <dbReference type="ARBA" id="ARBA00004606"/>
    </source>
</evidence>
<comment type="catalytic activity">
    <reaction evidence="10 14">
        <text>3-O-(beta-D-galactosyl-(1-&gt;3)-beta-D-galactosyl-(1-&gt;4)-beta-D-xylosyl)-L-seryl-[protein] + UDP-alpha-D-glucuronate = 3-O-(beta-D-GlcA-(1-&gt;3)-beta-D-Gal-(1-&gt;3)-beta-D-Gal-(1-&gt;4)-beta-D-Xyl)-L-seryl-[protein] + UDP + H(+)</text>
        <dbReference type="Rhea" id="RHEA:24168"/>
        <dbReference type="Rhea" id="RHEA-COMP:12571"/>
        <dbReference type="Rhea" id="RHEA-COMP:12573"/>
        <dbReference type="ChEBI" id="CHEBI:15378"/>
        <dbReference type="ChEBI" id="CHEBI:58052"/>
        <dbReference type="ChEBI" id="CHEBI:58223"/>
        <dbReference type="ChEBI" id="CHEBI:132090"/>
        <dbReference type="ChEBI" id="CHEBI:132093"/>
        <dbReference type="EC" id="2.4.1.135"/>
    </reaction>
</comment>
<dbReference type="GO" id="GO:0050650">
    <property type="term" value="P:chondroitin sulfate proteoglycan biosynthetic process"/>
    <property type="evidence" value="ECO:0007669"/>
    <property type="project" value="TreeGrafter"/>
</dbReference>
<dbReference type="UniPathway" id="UPA00378"/>
<dbReference type="InterPro" id="IPR029044">
    <property type="entry name" value="Nucleotide-diphossugar_trans"/>
</dbReference>
<keyword evidence="4 14" id="KW-0808">Transferase</keyword>
<dbReference type="Pfam" id="PF03360">
    <property type="entry name" value="Glyco_transf_43"/>
    <property type="match status" value="1"/>
</dbReference>
<evidence type="ECO:0000256" key="12">
    <source>
        <dbReference type="PIRSR" id="PIRSR605027-3"/>
    </source>
</evidence>
<dbReference type="GO" id="GO:0000139">
    <property type="term" value="C:Golgi membrane"/>
    <property type="evidence" value="ECO:0007669"/>
    <property type="project" value="UniProtKB-SubCell"/>
</dbReference>
<dbReference type="Gene3D" id="3.90.550.10">
    <property type="entry name" value="Spore Coat Polysaccharide Biosynthesis Protein SpsA, Chain A"/>
    <property type="match status" value="1"/>
</dbReference>
<evidence type="ECO:0000313" key="16">
    <source>
        <dbReference type="Proteomes" id="UP000614601"/>
    </source>
</evidence>
<evidence type="ECO:0000256" key="5">
    <source>
        <dbReference type="ARBA" id="ARBA00022692"/>
    </source>
</evidence>
<organism evidence="15 16">
    <name type="scientific">Bursaphelenchus okinawaensis</name>
    <dbReference type="NCBI Taxonomy" id="465554"/>
    <lineage>
        <taxon>Eukaryota</taxon>
        <taxon>Metazoa</taxon>
        <taxon>Ecdysozoa</taxon>
        <taxon>Nematoda</taxon>
        <taxon>Chromadorea</taxon>
        <taxon>Rhabditida</taxon>
        <taxon>Tylenchina</taxon>
        <taxon>Tylenchomorpha</taxon>
        <taxon>Aphelenchoidea</taxon>
        <taxon>Aphelenchoididae</taxon>
        <taxon>Bursaphelenchus</taxon>
    </lineage>
</organism>
<dbReference type="EMBL" id="CAJFDH010000005">
    <property type="protein sequence ID" value="CAD5223366.1"/>
    <property type="molecule type" value="Genomic_DNA"/>
</dbReference>
<evidence type="ECO:0000256" key="9">
    <source>
        <dbReference type="ARBA" id="ARBA00023180"/>
    </source>
</evidence>
<accession>A0A811L5G9</accession>
<comment type="subcellular location">
    <subcellularLocation>
        <location evidence="14">Golgi apparatus membrane</location>
        <topology evidence="14">Single-pass type II membrane protein</topology>
    </subcellularLocation>
    <subcellularLocation>
        <location evidence="1">Membrane</location>
        <topology evidence="1">Single-pass type II membrane protein</topology>
    </subcellularLocation>
</comment>
<keyword evidence="12 14" id="KW-0464">Manganese</keyword>
<evidence type="ECO:0000256" key="13">
    <source>
        <dbReference type="PIRSR" id="PIRSR605027-4"/>
    </source>
</evidence>
<keyword evidence="6 14" id="KW-0735">Signal-anchor</keyword>
<dbReference type="GO" id="GO:0015018">
    <property type="term" value="F:galactosylgalactosylxylosylprotein 3-beta-glucuronosyltransferase activity"/>
    <property type="evidence" value="ECO:0007669"/>
    <property type="project" value="UniProtKB-UniRule"/>
</dbReference>
<keyword evidence="12 14" id="KW-0479">Metal-binding</keyword>
<comment type="pathway">
    <text evidence="14">Protein modification; protein glycosylation.</text>
</comment>
<keyword evidence="9" id="KW-0325">Glycoprotein</keyword>
<evidence type="ECO:0000256" key="11">
    <source>
        <dbReference type="PIRSR" id="PIRSR605027-1"/>
    </source>
</evidence>
<dbReference type="OrthoDB" id="675023at2759"/>
<feature type="active site" description="Proton donor/acceptor" evidence="11">
    <location>
        <position position="241"/>
    </location>
</feature>
<dbReference type="EC" id="2.4.1.135" evidence="3 14"/>
<dbReference type="AlphaFoldDB" id="A0A811L5G9"/>
<keyword evidence="7" id="KW-1133">Transmembrane helix</keyword>
<dbReference type="PANTHER" id="PTHR10896">
    <property type="entry name" value="GALACTOSYLGALACTOSYLXYLOSYLPROTEIN 3-BETA-GLUCURONOSYLTRANSFERASE BETA-1,3-GLUCURONYLTRANSFERASE"/>
    <property type="match status" value="1"/>
</dbReference>
<dbReference type="GO" id="GO:0005975">
    <property type="term" value="P:carbohydrate metabolic process"/>
    <property type="evidence" value="ECO:0007669"/>
    <property type="project" value="TreeGrafter"/>
</dbReference>
<dbReference type="Proteomes" id="UP000783686">
    <property type="component" value="Unassembled WGS sequence"/>
</dbReference>
<evidence type="ECO:0000256" key="3">
    <source>
        <dbReference type="ARBA" id="ARBA00012641"/>
    </source>
</evidence>
<comment type="caution">
    <text evidence="15">The sequence shown here is derived from an EMBL/GenBank/DDBJ whole genome shotgun (WGS) entry which is preliminary data.</text>
</comment>
<comment type="cofactor">
    <cofactor evidence="12 14">
        <name>Mn(2+)</name>
        <dbReference type="ChEBI" id="CHEBI:29035"/>
    </cofactor>
</comment>
<feature type="site" description="Interaction with galactose moiety of substrate glycoprotein" evidence="13">
    <location>
        <position position="188"/>
    </location>
</feature>
<keyword evidence="5" id="KW-0812">Transmembrane</keyword>
<dbReference type="PANTHER" id="PTHR10896:SF30">
    <property type="entry name" value="GALACTOSYLGALACTOSYLXYLOSYLPROTEIN 3-BETA-GLUCURONOSYLTRANSFERASE"/>
    <property type="match status" value="1"/>
</dbReference>
<comment type="similarity">
    <text evidence="2 14">Belongs to the glycosyltransferase 43 family.</text>
</comment>
<reference evidence="15" key="1">
    <citation type="submission" date="2020-09" db="EMBL/GenBank/DDBJ databases">
        <authorList>
            <person name="Kikuchi T."/>
        </authorList>
    </citation>
    <scope>NUCLEOTIDE SEQUENCE</scope>
    <source>
        <strain evidence="15">SH1</strain>
    </source>
</reference>